<dbReference type="EMBL" id="JADCNM010000042">
    <property type="protein sequence ID" value="KAG0451907.1"/>
    <property type="molecule type" value="Genomic_DNA"/>
</dbReference>
<accession>A0A835PHU5</accession>
<organism evidence="1 2">
    <name type="scientific">Vanilla planifolia</name>
    <name type="common">Vanilla</name>
    <dbReference type="NCBI Taxonomy" id="51239"/>
    <lineage>
        <taxon>Eukaryota</taxon>
        <taxon>Viridiplantae</taxon>
        <taxon>Streptophyta</taxon>
        <taxon>Embryophyta</taxon>
        <taxon>Tracheophyta</taxon>
        <taxon>Spermatophyta</taxon>
        <taxon>Magnoliopsida</taxon>
        <taxon>Liliopsida</taxon>
        <taxon>Asparagales</taxon>
        <taxon>Orchidaceae</taxon>
        <taxon>Vanilloideae</taxon>
        <taxon>Vanilleae</taxon>
        <taxon>Vanilla</taxon>
    </lineage>
</organism>
<name>A0A835PHU5_VANPL</name>
<evidence type="ECO:0000313" key="1">
    <source>
        <dbReference type="EMBL" id="KAG0451907.1"/>
    </source>
</evidence>
<sequence length="112" mass="12668">MDIFKRFKTTKVIETIYDDPTIVPQGDEEGSERAKLDPTLKSWDQKLEKCNECCPALDEDGIDCNLYSSKITSQRACFDNKTLHFLLVGLDHLNLAVAQEGIGKIEYEIGLE</sequence>
<gene>
    <name evidence="1" type="ORF">HPP92_025983</name>
</gene>
<comment type="caution">
    <text evidence="1">The sequence shown here is derived from an EMBL/GenBank/DDBJ whole genome shotgun (WGS) entry which is preliminary data.</text>
</comment>
<evidence type="ECO:0000313" key="2">
    <source>
        <dbReference type="Proteomes" id="UP000639772"/>
    </source>
</evidence>
<proteinExistence type="predicted"/>
<reference evidence="1 2" key="1">
    <citation type="journal article" date="2020" name="Nat. Food">
        <title>A phased Vanilla planifolia genome enables genetic improvement of flavour and production.</title>
        <authorList>
            <person name="Hasing T."/>
            <person name="Tang H."/>
            <person name="Brym M."/>
            <person name="Khazi F."/>
            <person name="Huang T."/>
            <person name="Chambers A.H."/>
        </authorList>
    </citation>
    <scope>NUCLEOTIDE SEQUENCE [LARGE SCALE GENOMIC DNA]</scope>
    <source>
        <tissue evidence="1">Leaf</tissue>
    </source>
</reference>
<dbReference type="Proteomes" id="UP000639772">
    <property type="component" value="Unassembled WGS sequence"/>
</dbReference>
<dbReference type="AlphaFoldDB" id="A0A835PHU5"/>
<protein>
    <submittedName>
        <fullName evidence="1">Uncharacterized protein</fullName>
    </submittedName>
</protein>